<name>Q2QAM7_9ARCH</name>
<feature type="transmembrane region" description="Helical" evidence="5">
    <location>
        <begin position="182"/>
        <end position="205"/>
    </location>
</feature>
<protein>
    <recommendedName>
        <fullName evidence="5">Probable membrane transporter protein</fullName>
    </recommendedName>
</protein>
<feature type="transmembrane region" description="Helical" evidence="5">
    <location>
        <begin position="240"/>
        <end position="258"/>
    </location>
</feature>
<evidence type="ECO:0000313" key="6">
    <source>
        <dbReference type="EMBL" id="ABA61419.1"/>
    </source>
</evidence>
<comment type="subcellular location">
    <subcellularLocation>
        <location evidence="5">Cell membrane</location>
        <topology evidence="5">Multi-pass membrane protein</topology>
    </subcellularLocation>
    <subcellularLocation>
        <location evidence="1">Membrane</location>
        <topology evidence="1">Multi-pass membrane protein</topology>
    </subcellularLocation>
</comment>
<dbReference type="PANTHER" id="PTHR43701">
    <property type="entry name" value="MEMBRANE TRANSPORTER PROTEIN MJ0441-RELATED"/>
    <property type="match status" value="1"/>
</dbReference>
<keyword evidence="5" id="KW-1003">Cell membrane</keyword>
<accession>Q2QAM7</accession>
<organism evidence="6">
    <name type="scientific">uncultured marine group II euryarchaeote HF70_39H11</name>
    <dbReference type="NCBI Taxonomy" id="347541"/>
    <lineage>
        <taxon>Archaea</taxon>
        <taxon>Methanobacteriati</taxon>
        <taxon>Thermoplasmatota</taxon>
        <taxon>Candidatus Poseidoniia</taxon>
        <taxon>Candidatus Poseidoniales</taxon>
        <taxon>environmental samples</taxon>
    </lineage>
</organism>
<evidence type="ECO:0000256" key="5">
    <source>
        <dbReference type="RuleBase" id="RU363041"/>
    </source>
</evidence>
<sequence length="265" mass="28544">MDWMMLGIVLVLVFTVGFVFAPLGLGGGMLFVPILHYIAGWPIGGELILTSLMLTGVVSWGSGLVHRRESLMDESIVKIALRGAIPGAVLGAIIVSLLDDKLDFTFKLVTMFVVGWANYKTWKKMRGESSRISEPMHTELREGWVTAGAGMGGLACSSMAIGAGAIYIPVFHEYGGLRARKAIGTSLGTMMFVVPTAILSHAILLQGQLPDWAWLVSLPLAVFAGANSGAKFGMRFDDGVILKCFLVLISIIFIRYGIDLSSYIV</sequence>
<dbReference type="Pfam" id="PF01925">
    <property type="entry name" value="TauE"/>
    <property type="match status" value="1"/>
</dbReference>
<dbReference type="EMBL" id="DQ156349">
    <property type="protein sequence ID" value="ABA61419.1"/>
    <property type="molecule type" value="Genomic_DNA"/>
</dbReference>
<evidence type="ECO:0000256" key="3">
    <source>
        <dbReference type="ARBA" id="ARBA00022989"/>
    </source>
</evidence>
<dbReference type="InterPro" id="IPR051598">
    <property type="entry name" value="TSUP/Inactive_protease-like"/>
</dbReference>
<dbReference type="GO" id="GO:0005886">
    <property type="term" value="C:plasma membrane"/>
    <property type="evidence" value="ECO:0007669"/>
    <property type="project" value="UniProtKB-SubCell"/>
</dbReference>
<proteinExistence type="inferred from homology"/>
<evidence type="ECO:0000256" key="4">
    <source>
        <dbReference type="ARBA" id="ARBA00023136"/>
    </source>
</evidence>
<keyword evidence="4 5" id="KW-0472">Membrane</keyword>
<keyword evidence="3 5" id="KW-1133">Transmembrane helix</keyword>
<comment type="similarity">
    <text evidence="5">Belongs to the 4-toluene sulfonate uptake permease (TSUP) (TC 2.A.102) family.</text>
</comment>
<feature type="transmembrane region" description="Helical" evidence="5">
    <location>
        <begin position="79"/>
        <end position="98"/>
    </location>
</feature>
<evidence type="ECO:0000256" key="1">
    <source>
        <dbReference type="ARBA" id="ARBA00004141"/>
    </source>
</evidence>
<feature type="transmembrane region" description="Helical" evidence="5">
    <location>
        <begin position="47"/>
        <end position="67"/>
    </location>
</feature>
<dbReference type="InterPro" id="IPR002781">
    <property type="entry name" value="TM_pro_TauE-like"/>
</dbReference>
<feature type="transmembrane region" description="Helical" evidence="5">
    <location>
        <begin position="7"/>
        <end position="35"/>
    </location>
</feature>
<dbReference type="PANTHER" id="PTHR43701:SF5">
    <property type="entry name" value="MEMBRANE TRANSPORTER PROTEIN-RELATED"/>
    <property type="match status" value="1"/>
</dbReference>
<feature type="transmembrane region" description="Helical" evidence="5">
    <location>
        <begin position="212"/>
        <end position="234"/>
    </location>
</feature>
<evidence type="ECO:0000256" key="2">
    <source>
        <dbReference type="ARBA" id="ARBA00022692"/>
    </source>
</evidence>
<feature type="transmembrane region" description="Helical" evidence="5">
    <location>
        <begin position="143"/>
        <end position="170"/>
    </location>
</feature>
<keyword evidence="2 5" id="KW-0812">Transmembrane</keyword>
<reference evidence="6" key="1">
    <citation type="journal article" date="2006" name="Nature">
        <title>Proteorhodopsin lateral gene transfer between marine planktonic Bacteria and Archaea.</title>
        <authorList>
            <person name="Frigaard N.U."/>
            <person name="Martinez A."/>
            <person name="Mincer T.J."/>
            <person name="DeLong E.F."/>
        </authorList>
    </citation>
    <scope>NUCLEOTIDE SEQUENCE</scope>
</reference>
<dbReference type="AlphaFoldDB" id="Q2QAM7"/>